<keyword evidence="4" id="KW-1185">Reference proteome</keyword>
<organism evidence="3 4">
    <name type="scientific">Aliikangiella marina</name>
    <dbReference type="NCBI Taxonomy" id="1712262"/>
    <lineage>
        <taxon>Bacteria</taxon>
        <taxon>Pseudomonadati</taxon>
        <taxon>Pseudomonadota</taxon>
        <taxon>Gammaproteobacteria</taxon>
        <taxon>Oceanospirillales</taxon>
        <taxon>Pleioneaceae</taxon>
        <taxon>Aliikangiella</taxon>
    </lineage>
</organism>
<dbReference type="OrthoDB" id="5377431at2"/>
<dbReference type="PANTHER" id="PTHR46825:SF9">
    <property type="entry name" value="BETA-LACTAMASE-RELATED DOMAIN-CONTAINING PROTEIN"/>
    <property type="match status" value="1"/>
</dbReference>
<dbReference type="Gene3D" id="3.40.710.10">
    <property type="entry name" value="DD-peptidase/beta-lactamase superfamily"/>
    <property type="match status" value="1"/>
</dbReference>
<dbReference type="InterPro" id="IPR012338">
    <property type="entry name" value="Beta-lactam/transpept-like"/>
</dbReference>
<comment type="caution">
    <text evidence="3">The sequence shown here is derived from an EMBL/GenBank/DDBJ whole genome shotgun (WGS) entry which is preliminary data.</text>
</comment>
<dbReference type="PANTHER" id="PTHR46825">
    <property type="entry name" value="D-ALANYL-D-ALANINE-CARBOXYPEPTIDASE/ENDOPEPTIDASE AMPH"/>
    <property type="match status" value="1"/>
</dbReference>
<feature type="signal peptide" evidence="1">
    <location>
        <begin position="1"/>
        <end position="25"/>
    </location>
</feature>
<evidence type="ECO:0000313" key="4">
    <source>
        <dbReference type="Proteomes" id="UP000317839"/>
    </source>
</evidence>
<reference evidence="3 4" key="1">
    <citation type="submission" date="2019-06" db="EMBL/GenBank/DDBJ databases">
        <title>Draft genome of Aliikangiella marina GYP-15.</title>
        <authorList>
            <person name="Wang G."/>
        </authorList>
    </citation>
    <scope>NUCLEOTIDE SEQUENCE [LARGE SCALE GENOMIC DNA]</scope>
    <source>
        <strain evidence="3 4">GYP-15</strain>
    </source>
</reference>
<dbReference type="AlphaFoldDB" id="A0A545THT9"/>
<feature type="domain" description="Beta-lactamase-related" evidence="2">
    <location>
        <begin position="42"/>
        <end position="364"/>
    </location>
</feature>
<dbReference type="EMBL" id="VIKR01000001">
    <property type="protein sequence ID" value="TQV76765.1"/>
    <property type="molecule type" value="Genomic_DNA"/>
</dbReference>
<evidence type="ECO:0000313" key="3">
    <source>
        <dbReference type="EMBL" id="TQV76765.1"/>
    </source>
</evidence>
<dbReference type="Pfam" id="PF00144">
    <property type="entry name" value="Beta-lactamase"/>
    <property type="match status" value="1"/>
</dbReference>
<protein>
    <submittedName>
        <fullName evidence="3">Beta-lactamase family protein</fullName>
    </submittedName>
</protein>
<evidence type="ECO:0000259" key="2">
    <source>
        <dbReference type="Pfam" id="PF00144"/>
    </source>
</evidence>
<evidence type="ECO:0000256" key="1">
    <source>
        <dbReference type="SAM" id="SignalP"/>
    </source>
</evidence>
<dbReference type="InterPro" id="IPR001466">
    <property type="entry name" value="Beta-lactam-related"/>
</dbReference>
<keyword evidence="1" id="KW-0732">Signal</keyword>
<name>A0A545THT9_9GAMM</name>
<sequence length="380" mass="42451">MFKNQFGLALVIAASVSTFSLNLKAANFSEQVDNLFSSIDSAAQPGCSVGVIEKGRLIHRSGYGLANMELNVKLDGSHVHRVGSVSKQFTAMAVLLLAEEGKIDLQADIRQYLPALKDYGVKVSVNAMLGHFAGMADYDFISGGDRGPVKNGLNIKSVAGGPFRLGNEDYLTIKEFYDVVKKAPLRHKPDQKWDYSNLAYFLLSMLVEEVSGETIREYAEKRIFKPLGMRHTFFSDQPTEIVRNRASGYKPAKEGGYVTDMTNLFWVGDGGIHTTVDDMLKWDQNFYHPKVGKNPKQLLALFNKPNSDYEARGGGLYANGQMITDKDGRKSYAHGGGWLGVLTYYERFPEHQFSTIVFCNTTDQKPWEFAKQIADLYFNQ</sequence>
<accession>A0A545THT9</accession>
<dbReference type="SUPFAM" id="SSF56601">
    <property type="entry name" value="beta-lactamase/transpeptidase-like"/>
    <property type="match status" value="1"/>
</dbReference>
<gene>
    <name evidence="3" type="ORF">FLL45_02065</name>
</gene>
<dbReference type="RefSeq" id="WP_142888125.1">
    <property type="nucleotide sequence ID" value="NZ_VIKR01000001.1"/>
</dbReference>
<dbReference type="InterPro" id="IPR050491">
    <property type="entry name" value="AmpC-like"/>
</dbReference>
<proteinExistence type="predicted"/>
<dbReference type="Proteomes" id="UP000317839">
    <property type="component" value="Unassembled WGS sequence"/>
</dbReference>
<feature type="chain" id="PRO_5022038683" evidence="1">
    <location>
        <begin position="26"/>
        <end position="380"/>
    </location>
</feature>